<evidence type="ECO:0008006" key="4">
    <source>
        <dbReference type="Google" id="ProtNLM"/>
    </source>
</evidence>
<dbReference type="Proteomes" id="UP000054466">
    <property type="component" value="Unassembled WGS sequence"/>
</dbReference>
<evidence type="ECO:0000256" key="1">
    <source>
        <dbReference type="SAM" id="SignalP"/>
    </source>
</evidence>
<dbReference type="InterPro" id="IPR005624">
    <property type="entry name" value="PduO/GlcC-like"/>
</dbReference>
<reference evidence="2 3" key="1">
    <citation type="submission" date="2015-01" db="EMBL/GenBank/DDBJ databases">
        <title>The Genome Sequence of Cladophialophora immunda CBS83496.</title>
        <authorList>
            <consortium name="The Broad Institute Genomics Platform"/>
            <person name="Cuomo C."/>
            <person name="de Hoog S."/>
            <person name="Gorbushina A."/>
            <person name="Stielow B."/>
            <person name="Teixiera M."/>
            <person name="Abouelleil A."/>
            <person name="Chapman S.B."/>
            <person name="Priest M."/>
            <person name="Young S.K."/>
            <person name="Wortman J."/>
            <person name="Nusbaum C."/>
            <person name="Birren B."/>
        </authorList>
    </citation>
    <scope>NUCLEOTIDE SEQUENCE [LARGE SCALE GENOMIC DNA]</scope>
    <source>
        <strain evidence="2 3">CBS 83496</strain>
    </source>
</reference>
<keyword evidence="1" id="KW-0732">Signal</keyword>
<feature type="chain" id="PRO_5002254851" description="DUF336-domain-containing protein" evidence="1">
    <location>
        <begin position="20"/>
        <end position="191"/>
    </location>
</feature>
<proteinExistence type="predicted"/>
<dbReference type="Gene3D" id="3.30.450.150">
    <property type="entry name" value="Haem-degrading domain"/>
    <property type="match status" value="1"/>
</dbReference>
<dbReference type="SUPFAM" id="SSF143744">
    <property type="entry name" value="GlcG-like"/>
    <property type="match status" value="1"/>
</dbReference>
<gene>
    <name evidence="2" type="ORF">PV07_11639</name>
</gene>
<sequence length="191" mass="20064">MKVSSILTFLTSIVPAAMSQQVNRSATNGWGSTPSQRHYINHTQALQVINAGIQRAEAIGDHVSLTKIMGNKSVPQNIAVLDPSSWLVAFVHMDNSFLGSIDISQKKAKTVVLYNGIPNNALQNRSEPGGDLWGIQETNGGTVVFGGGQPIFDPDGYFIGAVGVSGGTVEQDIDVAVHAAQSIGTTVTSSS</sequence>
<organism evidence="2 3">
    <name type="scientific">Cladophialophora immunda</name>
    <dbReference type="NCBI Taxonomy" id="569365"/>
    <lineage>
        <taxon>Eukaryota</taxon>
        <taxon>Fungi</taxon>
        <taxon>Dikarya</taxon>
        <taxon>Ascomycota</taxon>
        <taxon>Pezizomycotina</taxon>
        <taxon>Eurotiomycetes</taxon>
        <taxon>Chaetothyriomycetidae</taxon>
        <taxon>Chaetothyriales</taxon>
        <taxon>Herpotrichiellaceae</taxon>
        <taxon>Cladophialophora</taxon>
    </lineage>
</organism>
<feature type="signal peptide" evidence="1">
    <location>
        <begin position="1"/>
        <end position="19"/>
    </location>
</feature>
<dbReference type="PANTHER" id="PTHR34309:SF1">
    <property type="entry name" value="PROTEIN GLCG"/>
    <property type="match status" value="1"/>
</dbReference>
<evidence type="ECO:0000313" key="3">
    <source>
        <dbReference type="Proteomes" id="UP000054466"/>
    </source>
</evidence>
<dbReference type="PANTHER" id="PTHR34309">
    <property type="entry name" value="SLR1406 PROTEIN"/>
    <property type="match status" value="1"/>
</dbReference>
<accession>A0A0D2BYN1</accession>
<dbReference type="HOGENOM" id="CLU_103773_2_1_1"/>
<dbReference type="AlphaFoldDB" id="A0A0D2BYN1"/>
<keyword evidence="3" id="KW-1185">Reference proteome</keyword>
<dbReference type="InterPro" id="IPR038084">
    <property type="entry name" value="PduO/GlcC-like_sf"/>
</dbReference>
<dbReference type="GeneID" id="27350833"/>
<evidence type="ECO:0000313" key="2">
    <source>
        <dbReference type="EMBL" id="KIW23445.1"/>
    </source>
</evidence>
<dbReference type="Pfam" id="PF03928">
    <property type="entry name" value="HbpS-like"/>
    <property type="match status" value="1"/>
</dbReference>
<dbReference type="VEuPathDB" id="FungiDB:PV07_11639"/>
<dbReference type="InterPro" id="IPR052517">
    <property type="entry name" value="GlcG_carb_metab_protein"/>
</dbReference>
<protein>
    <recommendedName>
        <fullName evidence="4">DUF336-domain-containing protein</fullName>
    </recommendedName>
</protein>
<dbReference type="EMBL" id="KN847046">
    <property type="protein sequence ID" value="KIW23445.1"/>
    <property type="molecule type" value="Genomic_DNA"/>
</dbReference>
<dbReference type="OrthoDB" id="5075159at2759"/>
<dbReference type="RefSeq" id="XP_016243661.1">
    <property type="nucleotide sequence ID" value="XM_016399099.1"/>
</dbReference>
<name>A0A0D2BYN1_9EURO</name>